<dbReference type="SFLD" id="SFLDS00003">
    <property type="entry name" value="Haloacid_Dehalogenase"/>
    <property type="match status" value="1"/>
</dbReference>
<dbReference type="InterPro" id="IPR006328">
    <property type="entry name" value="2-HAD"/>
</dbReference>
<evidence type="ECO:0000313" key="3">
    <source>
        <dbReference type="EMBL" id="KAF2663695.1"/>
    </source>
</evidence>
<dbReference type="EMBL" id="MU004244">
    <property type="protein sequence ID" value="KAF2663695.1"/>
    <property type="molecule type" value="Genomic_DNA"/>
</dbReference>
<dbReference type="SUPFAM" id="SSF56784">
    <property type="entry name" value="HAD-like"/>
    <property type="match status" value="1"/>
</dbReference>
<dbReference type="InterPro" id="IPR051540">
    <property type="entry name" value="S-2-haloacid_dehalogenase"/>
</dbReference>
<dbReference type="InterPro" id="IPR006439">
    <property type="entry name" value="HAD-SF_hydro_IA"/>
</dbReference>
<dbReference type="PANTHER" id="PTHR43316:SF3">
    <property type="entry name" value="HALOACID DEHALOGENASE, TYPE II (AFU_ORTHOLOGUE AFUA_2G07750)-RELATED"/>
    <property type="match status" value="1"/>
</dbReference>
<dbReference type="Pfam" id="PF00702">
    <property type="entry name" value="Hydrolase"/>
    <property type="match status" value="1"/>
</dbReference>
<organism evidence="3 4">
    <name type="scientific">Microthyrium microscopicum</name>
    <dbReference type="NCBI Taxonomy" id="703497"/>
    <lineage>
        <taxon>Eukaryota</taxon>
        <taxon>Fungi</taxon>
        <taxon>Dikarya</taxon>
        <taxon>Ascomycota</taxon>
        <taxon>Pezizomycotina</taxon>
        <taxon>Dothideomycetes</taxon>
        <taxon>Dothideomycetes incertae sedis</taxon>
        <taxon>Microthyriales</taxon>
        <taxon>Microthyriaceae</taxon>
        <taxon>Microthyrium</taxon>
    </lineage>
</organism>
<dbReference type="SFLD" id="SFLDG01129">
    <property type="entry name" value="C1.5:_HAD__Beta-PGM__Phosphata"/>
    <property type="match status" value="1"/>
</dbReference>
<dbReference type="Gene3D" id="1.10.150.240">
    <property type="entry name" value="Putative phosphatase, domain 2"/>
    <property type="match status" value="1"/>
</dbReference>
<dbReference type="PRINTS" id="PR00413">
    <property type="entry name" value="HADHALOGNASE"/>
</dbReference>
<dbReference type="Gene3D" id="3.40.50.1000">
    <property type="entry name" value="HAD superfamily/HAD-like"/>
    <property type="match status" value="1"/>
</dbReference>
<evidence type="ECO:0000256" key="2">
    <source>
        <dbReference type="ARBA" id="ARBA00022801"/>
    </source>
</evidence>
<comment type="similarity">
    <text evidence="1">Belongs to the HAD-like hydrolase superfamily. S-2-haloalkanoic acid dehalogenase family.</text>
</comment>
<dbReference type="Proteomes" id="UP000799302">
    <property type="component" value="Unassembled WGS sequence"/>
</dbReference>
<dbReference type="GO" id="GO:0019120">
    <property type="term" value="F:hydrolase activity, acting on acid halide bonds, in C-halide compounds"/>
    <property type="evidence" value="ECO:0007669"/>
    <property type="project" value="InterPro"/>
</dbReference>
<name>A0A6A6TUF6_9PEZI</name>
<reference evidence="3" key="1">
    <citation type="journal article" date="2020" name="Stud. Mycol.">
        <title>101 Dothideomycetes genomes: a test case for predicting lifestyles and emergence of pathogens.</title>
        <authorList>
            <person name="Haridas S."/>
            <person name="Albert R."/>
            <person name="Binder M."/>
            <person name="Bloem J."/>
            <person name="Labutti K."/>
            <person name="Salamov A."/>
            <person name="Andreopoulos B."/>
            <person name="Baker S."/>
            <person name="Barry K."/>
            <person name="Bills G."/>
            <person name="Bluhm B."/>
            <person name="Cannon C."/>
            <person name="Castanera R."/>
            <person name="Culley D."/>
            <person name="Daum C."/>
            <person name="Ezra D."/>
            <person name="Gonzalez J."/>
            <person name="Henrissat B."/>
            <person name="Kuo A."/>
            <person name="Liang C."/>
            <person name="Lipzen A."/>
            <person name="Lutzoni F."/>
            <person name="Magnuson J."/>
            <person name="Mondo S."/>
            <person name="Nolan M."/>
            <person name="Ohm R."/>
            <person name="Pangilinan J."/>
            <person name="Park H.-J."/>
            <person name="Ramirez L."/>
            <person name="Alfaro M."/>
            <person name="Sun H."/>
            <person name="Tritt A."/>
            <person name="Yoshinaga Y."/>
            <person name="Zwiers L.-H."/>
            <person name="Turgeon B."/>
            <person name="Goodwin S."/>
            <person name="Spatafora J."/>
            <person name="Crous P."/>
            <person name="Grigoriev I."/>
        </authorList>
    </citation>
    <scope>NUCLEOTIDE SEQUENCE</scope>
    <source>
        <strain evidence="3">CBS 115976</strain>
    </source>
</reference>
<gene>
    <name evidence="3" type="ORF">BT63DRAFT_483880</name>
</gene>
<evidence type="ECO:0000256" key="1">
    <source>
        <dbReference type="ARBA" id="ARBA00008106"/>
    </source>
</evidence>
<proteinExistence type="inferred from homology"/>
<protein>
    <submittedName>
        <fullName evidence="3">Haloacid dehalogenase</fullName>
    </submittedName>
</protein>
<accession>A0A6A6TUF6</accession>
<dbReference type="PANTHER" id="PTHR43316">
    <property type="entry name" value="HYDROLASE, HALOACID DELAHOGENASE-RELATED"/>
    <property type="match status" value="1"/>
</dbReference>
<dbReference type="InterPro" id="IPR036412">
    <property type="entry name" value="HAD-like_sf"/>
</dbReference>
<sequence length="257" mass="28577">MSQSKSVDKVVLAFDVYGTLLSTASIAEKLSAIYGKESGPKIAAQWRRYQLEYTWRLNSMKTYLPFTEVTSRALHHAVRESGGQVSTSQTSDLMEEYDKLDSFPDVKKALDVVVELTKKQTRLVPVLFSNGTKAMVEASVKIAPGFNDKHRSMFEKTILIDEMPAGEKVYKPSPKTYEHLSNEVGAPMEQIWLISSNPFDIVGAHALGMKTAWVDRVGSGWVDALSVGDSPIEPHVSDNNLENIIDTILMKENIHAD</sequence>
<dbReference type="NCBIfam" id="TIGR01428">
    <property type="entry name" value="HAD_type_II"/>
    <property type="match status" value="1"/>
</dbReference>
<keyword evidence="4" id="KW-1185">Reference proteome</keyword>
<dbReference type="OrthoDB" id="3256520at2759"/>
<dbReference type="GO" id="GO:0016791">
    <property type="term" value="F:phosphatase activity"/>
    <property type="evidence" value="ECO:0007669"/>
    <property type="project" value="UniProtKB-ARBA"/>
</dbReference>
<dbReference type="InterPro" id="IPR023214">
    <property type="entry name" value="HAD_sf"/>
</dbReference>
<dbReference type="InterPro" id="IPR023198">
    <property type="entry name" value="PGP-like_dom2"/>
</dbReference>
<evidence type="ECO:0000313" key="4">
    <source>
        <dbReference type="Proteomes" id="UP000799302"/>
    </source>
</evidence>
<dbReference type="AlphaFoldDB" id="A0A6A6TUF6"/>
<dbReference type="NCBIfam" id="TIGR01493">
    <property type="entry name" value="HAD-SF-IA-v2"/>
    <property type="match status" value="1"/>
</dbReference>
<keyword evidence="2" id="KW-0378">Hydrolase</keyword>